<comment type="subcellular location">
    <subcellularLocation>
        <location evidence="1">Cell inner membrane</location>
        <topology evidence="1">Multi-pass membrane protein</topology>
    </subcellularLocation>
</comment>
<protein>
    <recommendedName>
        <fullName evidence="1">Inner membrane protein</fullName>
    </recommendedName>
</protein>
<dbReference type="InterPro" id="IPR007401">
    <property type="entry name" value="DUF454"/>
</dbReference>
<dbReference type="Pfam" id="PF04304">
    <property type="entry name" value="DUF454"/>
    <property type="match status" value="1"/>
</dbReference>
<dbReference type="STRING" id="28173.VIBNI_A0813"/>
<dbReference type="PATRIC" id="fig|1260221.3.peg.778"/>
<evidence type="ECO:0000313" key="4">
    <source>
        <dbReference type="Proteomes" id="UP000016895"/>
    </source>
</evidence>
<evidence type="ECO:0000256" key="2">
    <source>
        <dbReference type="SAM" id="Phobius"/>
    </source>
</evidence>
<gene>
    <name evidence="3" type="ORF">VIBNI_A0813</name>
</gene>
<feature type="transmembrane region" description="Helical" evidence="2">
    <location>
        <begin position="12"/>
        <end position="32"/>
    </location>
</feature>
<keyword evidence="1" id="KW-1003">Cell membrane</keyword>
<keyword evidence="1" id="KW-0997">Cell inner membrane</keyword>
<dbReference type="GO" id="GO:0005886">
    <property type="term" value="C:plasma membrane"/>
    <property type="evidence" value="ECO:0007669"/>
    <property type="project" value="UniProtKB-SubCell"/>
</dbReference>
<dbReference type="RefSeq" id="WP_022550025.1">
    <property type="nucleotide sequence ID" value="NC_022528.1"/>
</dbReference>
<name>U4K9W6_9VIBR</name>
<evidence type="ECO:0000256" key="1">
    <source>
        <dbReference type="PIRNR" id="PIRNR016789"/>
    </source>
</evidence>
<dbReference type="AlphaFoldDB" id="U4K9W6"/>
<keyword evidence="2" id="KW-0812">Transmembrane</keyword>
<feature type="transmembrane region" description="Helical" evidence="2">
    <location>
        <begin position="109"/>
        <end position="129"/>
    </location>
</feature>
<evidence type="ECO:0000313" key="3">
    <source>
        <dbReference type="EMBL" id="CCO56982.1"/>
    </source>
</evidence>
<dbReference type="KEGG" id="vni:VIBNI_A0813"/>
<dbReference type="OrthoDB" id="9816293at2"/>
<reference evidence="3 4" key="1">
    <citation type="journal article" date="2013" name="ISME J.">
        <title>Comparative genomics of pathogenic lineages of Vibrio nigripulchritudo identifies virulence-associated traits.</title>
        <authorList>
            <person name="Goudenege D."/>
            <person name="Labreuche Y."/>
            <person name="Krin E."/>
            <person name="Ansquer D."/>
            <person name="Mangenot S."/>
            <person name="Calteau A."/>
            <person name="Medigue C."/>
            <person name="Mazel D."/>
            <person name="Polz M.F."/>
            <person name="Le Roux F."/>
        </authorList>
    </citation>
    <scope>NUCLEOTIDE SEQUENCE [LARGE SCALE GENOMIC DNA]</scope>
    <source>
        <strain evidence="4">SnF1</strain>
    </source>
</reference>
<dbReference type="PANTHER" id="PTHR35813">
    <property type="entry name" value="INNER MEMBRANE PROTEIN YBAN"/>
    <property type="match status" value="1"/>
</dbReference>
<dbReference type="PIRSF" id="PIRSF016789">
    <property type="entry name" value="DUF454"/>
    <property type="match status" value="1"/>
</dbReference>
<dbReference type="EMBL" id="FO203526">
    <property type="protein sequence ID" value="CCO56982.1"/>
    <property type="molecule type" value="Genomic_DNA"/>
</dbReference>
<dbReference type="Proteomes" id="UP000016895">
    <property type="component" value="Chromosome 1"/>
</dbReference>
<keyword evidence="2" id="KW-1133">Transmembrane helix</keyword>
<keyword evidence="1 2" id="KW-0472">Membrane</keyword>
<dbReference type="PANTHER" id="PTHR35813:SF1">
    <property type="entry name" value="INNER MEMBRANE PROTEIN YBAN"/>
    <property type="match status" value="1"/>
</dbReference>
<accession>U4K9W6</accession>
<dbReference type="eggNOG" id="COG2832">
    <property type="taxonomic scope" value="Bacteria"/>
</dbReference>
<feature type="transmembrane region" description="Helical" evidence="2">
    <location>
        <begin position="84"/>
        <end position="103"/>
    </location>
</feature>
<proteinExistence type="predicted"/>
<sequence>MGVFAISIRRTAWNALGIVALVLGVIGIVLPLLPTTPFILLASACFLRGSPKFYHWLHTHPKLGPILNDWQQHRALKPKVKRRAYVFIVISFTVSIIVAPIIWVKAMLLVLLCVLLAWFSRIPVLEPVADKEENH</sequence>
<organism evidence="3 4">
    <name type="scientific">Vibrio nigripulchritudo</name>
    <dbReference type="NCBI Taxonomy" id="28173"/>
    <lineage>
        <taxon>Bacteria</taxon>
        <taxon>Pseudomonadati</taxon>
        <taxon>Pseudomonadota</taxon>
        <taxon>Gammaproteobacteria</taxon>
        <taxon>Vibrionales</taxon>
        <taxon>Vibrionaceae</taxon>
        <taxon>Vibrio</taxon>
    </lineage>
</organism>
<keyword evidence="4" id="KW-1185">Reference proteome</keyword>